<dbReference type="InterPro" id="IPR050266">
    <property type="entry name" value="AB_hydrolase_sf"/>
</dbReference>
<dbReference type="Proteomes" id="UP000011864">
    <property type="component" value="Chromosome"/>
</dbReference>
<dbReference type="InterPro" id="IPR029058">
    <property type="entry name" value="AB_hydrolase_fold"/>
</dbReference>
<dbReference type="OrthoDB" id="149912at2"/>
<evidence type="ECO:0000313" key="2">
    <source>
        <dbReference type="EMBL" id="AGH44850.1"/>
    </source>
</evidence>
<dbReference type="STRING" id="1129794.C427_2741"/>
<sequence length="279" mass="31515">MQQDLEFPLANITLRGVGYGDHSKPMILALHGWLDNALSFQPIAEYLSDYYILALDITGHGLSSHRSNGAHYHLIDFAYDLHELIESQGWQSFILMGHSMGGIISTIYTSCFPEHVSKLISIESFGPMTKDTQNSPSQLRDSILSRLKTQQSEAKHPSSIERTVEARAKVGDITLGSARLLISRNIRVENDKLFFTTDRRLRTFSSLRMTEPQAEAFVRNIKCPTLVITGSQGYESMRTIVQNRLEWVEDLTVAECEGHHHLHMDNPQSVAEKIVEFLS</sequence>
<dbReference type="PATRIC" id="fig|1129794.4.peg.2725"/>
<keyword evidence="3" id="KW-1185">Reference proteome</keyword>
<dbReference type="PANTHER" id="PTHR43798">
    <property type="entry name" value="MONOACYLGLYCEROL LIPASE"/>
    <property type="match status" value="1"/>
</dbReference>
<feature type="domain" description="AB hydrolase-1" evidence="1">
    <location>
        <begin position="25"/>
        <end position="170"/>
    </location>
</feature>
<protein>
    <submittedName>
        <fullName evidence="2">Alpha/beta hydrolase fold protein</fullName>
    </submittedName>
</protein>
<dbReference type="GO" id="GO:0016787">
    <property type="term" value="F:hydrolase activity"/>
    <property type="evidence" value="ECO:0007669"/>
    <property type="project" value="UniProtKB-KW"/>
</dbReference>
<dbReference type="InterPro" id="IPR000073">
    <property type="entry name" value="AB_hydrolase_1"/>
</dbReference>
<dbReference type="AlphaFoldDB" id="K7A1D5"/>
<proteinExistence type="predicted"/>
<keyword evidence="2" id="KW-0378">Hydrolase</keyword>
<dbReference type="Pfam" id="PF00561">
    <property type="entry name" value="Abhydrolase_1"/>
    <property type="match status" value="1"/>
</dbReference>
<reference evidence="2 3" key="1">
    <citation type="journal article" date="2013" name="Genome Announc.">
        <title>Complete Genome Sequence of Glaciecola psychrophila Strain 170T.</title>
        <authorList>
            <person name="Yin J."/>
            <person name="Chen J."/>
            <person name="Liu G."/>
            <person name="Yu Y."/>
            <person name="Song L."/>
            <person name="Wang X."/>
            <person name="Qu X."/>
        </authorList>
    </citation>
    <scope>NUCLEOTIDE SEQUENCE [LARGE SCALE GENOMIC DNA]</scope>
    <source>
        <strain evidence="2 3">170</strain>
    </source>
</reference>
<name>K7A1D5_9ALTE</name>
<dbReference type="PANTHER" id="PTHR43798:SF33">
    <property type="entry name" value="HYDROLASE, PUTATIVE (AFU_ORTHOLOGUE AFUA_2G14860)-RELATED"/>
    <property type="match status" value="1"/>
</dbReference>
<evidence type="ECO:0000259" key="1">
    <source>
        <dbReference type="Pfam" id="PF00561"/>
    </source>
</evidence>
<dbReference type="PRINTS" id="PR00111">
    <property type="entry name" value="ABHYDROLASE"/>
</dbReference>
<dbReference type="HOGENOM" id="CLU_020336_8_2_6"/>
<accession>K7A1D5</accession>
<dbReference type="EMBL" id="CP003837">
    <property type="protein sequence ID" value="AGH44850.1"/>
    <property type="molecule type" value="Genomic_DNA"/>
</dbReference>
<dbReference type="GO" id="GO:0016020">
    <property type="term" value="C:membrane"/>
    <property type="evidence" value="ECO:0007669"/>
    <property type="project" value="TreeGrafter"/>
</dbReference>
<dbReference type="eggNOG" id="COG2267">
    <property type="taxonomic scope" value="Bacteria"/>
</dbReference>
<dbReference type="KEGG" id="gps:C427_2741"/>
<dbReference type="RefSeq" id="WP_007635388.1">
    <property type="nucleotide sequence ID" value="NC_020514.1"/>
</dbReference>
<dbReference type="Gene3D" id="3.40.50.1820">
    <property type="entry name" value="alpha/beta hydrolase"/>
    <property type="match status" value="1"/>
</dbReference>
<dbReference type="SUPFAM" id="SSF53474">
    <property type="entry name" value="alpha/beta-Hydrolases"/>
    <property type="match status" value="1"/>
</dbReference>
<organism evidence="2 3">
    <name type="scientific">Paraglaciecola psychrophila 170</name>
    <dbReference type="NCBI Taxonomy" id="1129794"/>
    <lineage>
        <taxon>Bacteria</taxon>
        <taxon>Pseudomonadati</taxon>
        <taxon>Pseudomonadota</taxon>
        <taxon>Gammaproteobacteria</taxon>
        <taxon>Alteromonadales</taxon>
        <taxon>Alteromonadaceae</taxon>
        <taxon>Paraglaciecola</taxon>
    </lineage>
</organism>
<evidence type="ECO:0000313" key="3">
    <source>
        <dbReference type="Proteomes" id="UP000011864"/>
    </source>
</evidence>
<gene>
    <name evidence="2" type="ORF">C427_2741</name>
</gene>